<name>A0A5B7TVC3_9FLAO</name>
<feature type="transmembrane region" description="Helical" evidence="1">
    <location>
        <begin position="121"/>
        <end position="142"/>
    </location>
</feature>
<dbReference type="InterPro" id="IPR010559">
    <property type="entry name" value="Sig_transdc_His_kin_internal"/>
</dbReference>
<dbReference type="OrthoDB" id="9809908at2"/>
<dbReference type="InterPro" id="IPR050640">
    <property type="entry name" value="Bact_2-comp_sensor_kinase"/>
</dbReference>
<keyword evidence="1" id="KW-1133">Transmembrane helix</keyword>
<keyword evidence="1" id="KW-0472">Membrane</keyword>
<organism evidence="4 5">
    <name type="scientific">Aureibaculum algae</name>
    <dbReference type="NCBI Taxonomy" id="2584122"/>
    <lineage>
        <taxon>Bacteria</taxon>
        <taxon>Pseudomonadati</taxon>
        <taxon>Bacteroidota</taxon>
        <taxon>Flavobacteriia</taxon>
        <taxon>Flavobacteriales</taxon>
        <taxon>Flavobacteriaceae</taxon>
        <taxon>Aureibaculum</taxon>
    </lineage>
</organism>
<dbReference type="Gene3D" id="3.30.565.10">
    <property type="entry name" value="Histidine kinase-like ATPase, C-terminal domain"/>
    <property type="match status" value="1"/>
</dbReference>
<evidence type="ECO:0000259" key="3">
    <source>
        <dbReference type="Pfam" id="PF13239"/>
    </source>
</evidence>
<dbReference type="InterPro" id="IPR025698">
    <property type="entry name" value="2TM_dom"/>
</dbReference>
<accession>A0A5B7TVC3</accession>
<keyword evidence="4" id="KW-0418">Kinase</keyword>
<dbReference type="Pfam" id="PF06580">
    <property type="entry name" value="His_kinase"/>
    <property type="match status" value="1"/>
</dbReference>
<dbReference type="GO" id="GO:0000155">
    <property type="term" value="F:phosphorelay sensor kinase activity"/>
    <property type="evidence" value="ECO:0007669"/>
    <property type="project" value="InterPro"/>
</dbReference>
<feature type="transmembrane region" description="Helical" evidence="1">
    <location>
        <begin position="373"/>
        <end position="391"/>
    </location>
</feature>
<feature type="transmembrane region" description="Helical" evidence="1">
    <location>
        <begin position="397"/>
        <end position="417"/>
    </location>
</feature>
<dbReference type="InterPro" id="IPR036890">
    <property type="entry name" value="HATPase_C_sf"/>
</dbReference>
<sequence>MSEYRKVIFIGFVIGVLIMIIDMIFRVLSGYSITFNNQLLIAFGYYQMYSLVLTFVNSTFFGYLNKIEWKKYGRYRMLFGSLGGVVLTMIAIVLLRMFQEMAVNGEGFTEFYTEELSNGKFYFTCVIITVVASIFFHAVYFYQKSQKEKVTEQKIIAGTASAQFDALKNQLDPHFLFNSLNVLTSLIDENPDAAQDFTTALSKVYRYVLEQKNKELISVDEELKFAKTYVSLLKMRFEDSIVFSVPEKANNSEAKVVPLALQLLLENAVKHNIVNSKNPLTIKIYEEGGQLVVENNLQIKEVLKKSSGVGLSNIQQRYQLVTDRKVSINKTEGSFIVKLPMLTKQISVMQTQENYIEDKRYLKAKERVEKIKGFYSNLISYVIIIPCLAYLNYKTTSFPWIVFPMLGWGFGIVMHGMEAYGYNPLLGKDWEDRKIREFMNKD</sequence>
<dbReference type="EMBL" id="CP040749">
    <property type="protein sequence ID" value="QCX39253.1"/>
    <property type="molecule type" value="Genomic_DNA"/>
</dbReference>
<dbReference type="KEGG" id="fbe:FF125_12695"/>
<dbReference type="Pfam" id="PF13239">
    <property type="entry name" value="2TM"/>
    <property type="match status" value="1"/>
</dbReference>
<proteinExistence type="predicted"/>
<evidence type="ECO:0000313" key="4">
    <source>
        <dbReference type="EMBL" id="QCX39253.1"/>
    </source>
</evidence>
<feature type="transmembrane region" description="Helical" evidence="1">
    <location>
        <begin position="77"/>
        <end position="98"/>
    </location>
</feature>
<dbReference type="PANTHER" id="PTHR34220">
    <property type="entry name" value="SENSOR HISTIDINE KINASE YPDA"/>
    <property type="match status" value="1"/>
</dbReference>
<dbReference type="RefSeq" id="WP_138950115.1">
    <property type="nucleotide sequence ID" value="NZ_CP040749.1"/>
</dbReference>
<dbReference type="AlphaFoldDB" id="A0A5B7TVC3"/>
<feature type="domain" description="2TM" evidence="3">
    <location>
        <begin position="363"/>
        <end position="440"/>
    </location>
</feature>
<reference evidence="4 5" key="1">
    <citation type="submission" date="2019-05" db="EMBL/GenBank/DDBJ databases">
        <title>Algicella ahnfeltiae gen. nov., sp. nov., a novel marine bacterium of the family Flavobacteriaceae isolated from a red alga.</title>
        <authorList>
            <person name="Nedashkovskaya O.I."/>
            <person name="Kukhlevskiy A.D."/>
            <person name="Kim S.-G."/>
            <person name="Zhukova N.V."/>
            <person name="Mikhailov V.V."/>
        </authorList>
    </citation>
    <scope>NUCLEOTIDE SEQUENCE [LARGE SCALE GENOMIC DNA]</scope>
    <source>
        <strain evidence="4 5">10Alg115</strain>
    </source>
</reference>
<feature type="transmembrane region" description="Helical" evidence="1">
    <location>
        <begin position="7"/>
        <end position="25"/>
    </location>
</feature>
<gene>
    <name evidence="4" type="ORF">FF125_12695</name>
</gene>
<keyword evidence="5" id="KW-1185">Reference proteome</keyword>
<protein>
    <submittedName>
        <fullName evidence="4">Histidine kinase</fullName>
    </submittedName>
</protein>
<evidence type="ECO:0000259" key="2">
    <source>
        <dbReference type="Pfam" id="PF06580"/>
    </source>
</evidence>
<keyword evidence="4" id="KW-0808">Transferase</keyword>
<evidence type="ECO:0000256" key="1">
    <source>
        <dbReference type="SAM" id="Phobius"/>
    </source>
</evidence>
<dbReference type="Proteomes" id="UP000306229">
    <property type="component" value="Chromosome"/>
</dbReference>
<dbReference type="GO" id="GO:0016020">
    <property type="term" value="C:membrane"/>
    <property type="evidence" value="ECO:0007669"/>
    <property type="project" value="InterPro"/>
</dbReference>
<dbReference type="PANTHER" id="PTHR34220:SF7">
    <property type="entry name" value="SENSOR HISTIDINE KINASE YPDA"/>
    <property type="match status" value="1"/>
</dbReference>
<keyword evidence="1" id="KW-0812">Transmembrane</keyword>
<feature type="domain" description="Signal transduction histidine kinase internal region" evidence="2">
    <location>
        <begin position="162"/>
        <end position="240"/>
    </location>
</feature>
<feature type="transmembrane region" description="Helical" evidence="1">
    <location>
        <begin position="45"/>
        <end position="65"/>
    </location>
</feature>
<evidence type="ECO:0000313" key="5">
    <source>
        <dbReference type="Proteomes" id="UP000306229"/>
    </source>
</evidence>